<accession>A0A8R2B6H6</accession>
<dbReference type="Gene3D" id="6.20.210.20">
    <property type="entry name" value="THAP domain"/>
    <property type="match status" value="1"/>
</dbReference>
<dbReference type="Pfam" id="PF05485">
    <property type="entry name" value="THAP"/>
    <property type="match status" value="1"/>
</dbReference>
<dbReference type="Pfam" id="PF12017">
    <property type="entry name" value="Tnp_P_element"/>
    <property type="match status" value="1"/>
</dbReference>
<reference evidence="7" key="2">
    <citation type="submission" date="2022-06" db="UniProtKB">
        <authorList>
            <consortium name="EnsemblMetazoa"/>
        </authorList>
    </citation>
    <scope>IDENTIFICATION</scope>
</reference>
<dbReference type="PANTHER" id="PTHR46600:SF11">
    <property type="entry name" value="THAP DOMAIN-CONTAINING PROTEIN 10"/>
    <property type="match status" value="1"/>
</dbReference>
<reference evidence="8" key="1">
    <citation type="submission" date="2010-06" db="EMBL/GenBank/DDBJ databases">
        <authorList>
            <person name="Jiang H."/>
            <person name="Abraham K."/>
            <person name="Ali S."/>
            <person name="Alsbrooks S.L."/>
            <person name="Anim B.N."/>
            <person name="Anosike U.S."/>
            <person name="Attaway T."/>
            <person name="Bandaranaike D.P."/>
            <person name="Battles P.K."/>
            <person name="Bell S.N."/>
            <person name="Bell A.V."/>
            <person name="Beltran B."/>
            <person name="Bickham C."/>
            <person name="Bustamante Y."/>
            <person name="Caleb T."/>
            <person name="Canada A."/>
            <person name="Cardenas V."/>
            <person name="Carter K."/>
            <person name="Chacko J."/>
            <person name="Chandrabose M.N."/>
            <person name="Chavez D."/>
            <person name="Chavez A."/>
            <person name="Chen L."/>
            <person name="Chu H.-S."/>
            <person name="Claassen K.J."/>
            <person name="Cockrell R."/>
            <person name="Collins M."/>
            <person name="Cooper J.A."/>
            <person name="Cree A."/>
            <person name="Curry S.M."/>
            <person name="Da Y."/>
            <person name="Dao M.D."/>
            <person name="Das B."/>
            <person name="Davila M.-L."/>
            <person name="Davy-Carroll L."/>
            <person name="Denson S."/>
            <person name="Dinh H."/>
            <person name="Ebong V.E."/>
            <person name="Edwards J.R."/>
            <person name="Egan A."/>
            <person name="El-Daye J."/>
            <person name="Escobedo L."/>
            <person name="Fernandez S."/>
            <person name="Fernando P.R."/>
            <person name="Flagg N."/>
            <person name="Forbes L.D."/>
            <person name="Fowler R.G."/>
            <person name="Fu Q."/>
            <person name="Gabisi R.A."/>
            <person name="Ganer J."/>
            <person name="Garbino Pronczuk A."/>
            <person name="Garcia R.M."/>
            <person name="Garner T."/>
            <person name="Garrett T.E."/>
            <person name="Gonzalez D.A."/>
            <person name="Hamid H."/>
            <person name="Hawkins E.S."/>
            <person name="Hirani K."/>
            <person name="Hogues M.E."/>
            <person name="Hollins B."/>
            <person name="Hsiao C.-H."/>
            <person name="Jabil R."/>
            <person name="James M.L."/>
            <person name="Jhangiani S.N."/>
            <person name="Johnson B."/>
            <person name="Johnson Q."/>
            <person name="Joshi V."/>
            <person name="Kalu J.B."/>
            <person name="Kam C."/>
            <person name="Kashfia A."/>
            <person name="Keebler J."/>
            <person name="Kisamo H."/>
            <person name="Kovar C.L."/>
            <person name="Lago L.A."/>
            <person name="Lai C.-Y."/>
            <person name="Laidlaw J."/>
            <person name="Lara F."/>
            <person name="Le T.-K."/>
            <person name="Lee S.L."/>
            <person name="Legall F.H."/>
            <person name="Lemon S.J."/>
            <person name="Lewis L.R."/>
            <person name="Li B."/>
            <person name="Liu Y."/>
            <person name="Liu Y.-S."/>
            <person name="Lopez J."/>
            <person name="Lozado R.J."/>
            <person name="Lu J."/>
            <person name="Madu R.C."/>
            <person name="Maheshwari M."/>
            <person name="Maheshwari R."/>
            <person name="Malloy K."/>
            <person name="Martinez E."/>
            <person name="Mathew T."/>
            <person name="Mercado I.C."/>
            <person name="Mercado C."/>
            <person name="Meyer B."/>
            <person name="Montgomery K."/>
            <person name="Morgan M.B."/>
            <person name="Munidasa M."/>
            <person name="Nazareth L.V."/>
            <person name="Nelson J."/>
            <person name="Ng B.M."/>
            <person name="Nguyen N.B."/>
            <person name="Nguyen P.Q."/>
            <person name="Nguyen T."/>
            <person name="Obregon M."/>
            <person name="Okwuonu G.O."/>
            <person name="Onwere C.G."/>
            <person name="Orozco G."/>
            <person name="Parra A."/>
            <person name="Patel S."/>
            <person name="Patil S."/>
            <person name="Perez A."/>
            <person name="Perez Y."/>
            <person name="Pham C."/>
            <person name="Primus E.L."/>
            <person name="Pu L.-L."/>
            <person name="Puazo M."/>
            <person name="Qin X."/>
            <person name="Quiroz J.B."/>
            <person name="Reese J."/>
            <person name="Richards S."/>
            <person name="Rives C.M."/>
            <person name="Robberts R."/>
            <person name="Ruiz S.J."/>
            <person name="Ruiz M.J."/>
            <person name="Santibanez J."/>
            <person name="Schneider B.W."/>
            <person name="Sisson I."/>
            <person name="Smith M."/>
            <person name="Sodergren E."/>
            <person name="Song X.-Z."/>
            <person name="Song B.B."/>
            <person name="Summersgill H."/>
            <person name="Thelus R."/>
            <person name="Thornton R.D."/>
            <person name="Trejos Z.Y."/>
            <person name="Usmani K."/>
            <person name="Vattathil S."/>
            <person name="Villasana D."/>
            <person name="Walker D.L."/>
            <person name="Wang S."/>
            <person name="Wang K."/>
            <person name="White C.S."/>
            <person name="Williams A.C."/>
            <person name="Williamson J."/>
            <person name="Wilson K."/>
            <person name="Woghiren I.O."/>
            <person name="Woodworth J.R."/>
            <person name="Worley K.C."/>
            <person name="Wright R.A."/>
            <person name="Wu W."/>
            <person name="Young L."/>
            <person name="Zhang L."/>
            <person name="Zhang J."/>
            <person name="Zhu Y."/>
            <person name="Muzny D.M."/>
            <person name="Weinstock G."/>
            <person name="Gibbs R.A."/>
        </authorList>
    </citation>
    <scope>NUCLEOTIDE SEQUENCE [LARGE SCALE GENOMIC DNA]</scope>
    <source>
        <strain evidence="8">LSR1</strain>
    </source>
</reference>
<evidence type="ECO:0000256" key="4">
    <source>
        <dbReference type="ARBA" id="ARBA00023125"/>
    </source>
</evidence>
<dbReference type="RefSeq" id="XP_008183700.1">
    <property type="nucleotide sequence ID" value="XM_008185478.1"/>
</dbReference>
<dbReference type="GO" id="GO:0008270">
    <property type="term" value="F:zinc ion binding"/>
    <property type="evidence" value="ECO:0007669"/>
    <property type="project" value="UniProtKB-KW"/>
</dbReference>
<keyword evidence="2 5" id="KW-0863">Zinc-finger</keyword>
<keyword evidence="8" id="KW-1185">Reference proteome</keyword>
<dbReference type="OrthoDB" id="7312725at2759"/>
<dbReference type="Proteomes" id="UP000007819">
    <property type="component" value="Unassembled WGS sequence"/>
</dbReference>
<protein>
    <recommendedName>
        <fullName evidence="6">THAP-type domain-containing protein</fullName>
    </recommendedName>
</protein>
<dbReference type="EnsemblMetazoa" id="XM_008185478.1">
    <property type="protein sequence ID" value="XP_008183700.1"/>
    <property type="gene ID" value="LOC103309607"/>
</dbReference>
<dbReference type="KEGG" id="api:103309607"/>
<dbReference type="InterPro" id="IPR006612">
    <property type="entry name" value="THAP_Znf"/>
</dbReference>
<evidence type="ECO:0000256" key="2">
    <source>
        <dbReference type="ARBA" id="ARBA00022771"/>
    </source>
</evidence>
<dbReference type="InterPro" id="IPR038441">
    <property type="entry name" value="THAP_Znf_sf"/>
</dbReference>
<dbReference type="GO" id="GO:0043565">
    <property type="term" value="F:sequence-specific DNA binding"/>
    <property type="evidence" value="ECO:0007669"/>
    <property type="project" value="InterPro"/>
</dbReference>
<dbReference type="InterPro" id="IPR021896">
    <property type="entry name" value="THAP9-like_HTH"/>
</dbReference>
<dbReference type="AlphaFoldDB" id="A0A8R2B6H6"/>
<name>A0A8R2B6H6_ACYPI</name>
<evidence type="ECO:0000256" key="3">
    <source>
        <dbReference type="ARBA" id="ARBA00022833"/>
    </source>
</evidence>
<dbReference type="InterPro" id="IPR026516">
    <property type="entry name" value="THAP1/10"/>
</dbReference>
<dbReference type="PANTHER" id="PTHR46600">
    <property type="entry name" value="THAP DOMAIN-CONTAINING"/>
    <property type="match status" value="1"/>
</dbReference>
<evidence type="ECO:0000256" key="5">
    <source>
        <dbReference type="PROSITE-ProRule" id="PRU00309"/>
    </source>
</evidence>
<dbReference type="PROSITE" id="PS50950">
    <property type="entry name" value="ZF_THAP"/>
    <property type="match status" value="1"/>
</dbReference>
<evidence type="ECO:0000259" key="6">
    <source>
        <dbReference type="PROSITE" id="PS50950"/>
    </source>
</evidence>
<dbReference type="SMART" id="SM00692">
    <property type="entry name" value="DM3"/>
    <property type="match status" value="1"/>
</dbReference>
<keyword evidence="1" id="KW-0479">Metal-binding</keyword>
<keyword evidence="3" id="KW-0862">Zinc</keyword>
<dbReference type="SMART" id="SM00980">
    <property type="entry name" value="THAP"/>
    <property type="match status" value="1"/>
</dbReference>
<sequence length="303" mass="34145">MVYSVKCVVCGLKNVDAPSISFHFFPKTEEKKRLWSNSLGLQVKLLKNNSKICSLHFKTSDYLMSTSRKVLMSNALPTLAASTTNDVEIEYCSMNTQSASPNSYPCTSSSVETVTITDLGVDVLDCSQTDDDGIDNSIVCTTSLQNESTPDVADFDKHKRDPISEDEMATPKIRKCWSSSRIGDMTHEHFSTPRKANALGSDVLENIVKDILNGKKRKFCPELRKFAVTLQYYSPRAYTYVRKTFKNLLPHPRTLRKWYTVVNGKKVKVLQSCCTACVCRIEHLGNQVFDSVINDLSDCRFFL</sequence>
<evidence type="ECO:0000313" key="7">
    <source>
        <dbReference type="EnsemblMetazoa" id="XP_008183700.1"/>
    </source>
</evidence>
<dbReference type="SUPFAM" id="SSF57716">
    <property type="entry name" value="Glucocorticoid receptor-like (DNA-binding domain)"/>
    <property type="match status" value="1"/>
</dbReference>
<keyword evidence="4 5" id="KW-0238">DNA-binding</keyword>
<dbReference type="GeneID" id="103309607"/>
<proteinExistence type="predicted"/>
<organism evidence="7 8">
    <name type="scientific">Acyrthosiphon pisum</name>
    <name type="common">Pea aphid</name>
    <dbReference type="NCBI Taxonomy" id="7029"/>
    <lineage>
        <taxon>Eukaryota</taxon>
        <taxon>Metazoa</taxon>
        <taxon>Ecdysozoa</taxon>
        <taxon>Arthropoda</taxon>
        <taxon>Hexapoda</taxon>
        <taxon>Insecta</taxon>
        <taxon>Pterygota</taxon>
        <taxon>Neoptera</taxon>
        <taxon>Paraneoptera</taxon>
        <taxon>Hemiptera</taxon>
        <taxon>Sternorrhyncha</taxon>
        <taxon>Aphidomorpha</taxon>
        <taxon>Aphidoidea</taxon>
        <taxon>Aphididae</taxon>
        <taxon>Macrosiphini</taxon>
        <taxon>Acyrthosiphon</taxon>
    </lineage>
</organism>
<evidence type="ECO:0000256" key="1">
    <source>
        <dbReference type="ARBA" id="ARBA00022723"/>
    </source>
</evidence>
<feature type="domain" description="THAP-type" evidence="6">
    <location>
        <begin position="1"/>
        <end position="80"/>
    </location>
</feature>
<evidence type="ECO:0000313" key="8">
    <source>
        <dbReference type="Proteomes" id="UP000007819"/>
    </source>
</evidence>